<dbReference type="RefSeq" id="WP_191201421.1">
    <property type="nucleotide sequence ID" value="NZ_BAAAPA010000010.1"/>
</dbReference>
<name>A0ABR8MQH9_9ACTN</name>
<feature type="signal peptide" evidence="2">
    <location>
        <begin position="1"/>
        <end position="29"/>
    </location>
</feature>
<organism evidence="3 4">
    <name type="scientific">Nocardioides hwasunensis</name>
    <dbReference type="NCBI Taxonomy" id="397258"/>
    <lineage>
        <taxon>Bacteria</taxon>
        <taxon>Bacillati</taxon>
        <taxon>Actinomycetota</taxon>
        <taxon>Actinomycetes</taxon>
        <taxon>Propionibacteriales</taxon>
        <taxon>Nocardioidaceae</taxon>
        <taxon>Nocardioides</taxon>
    </lineage>
</organism>
<reference evidence="3 4" key="1">
    <citation type="submission" date="2020-09" db="EMBL/GenBank/DDBJ databases">
        <title>novel species in genus Nocardioides.</title>
        <authorList>
            <person name="Zhang G."/>
        </authorList>
    </citation>
    <scope>NUCLEOTIDE SEQUENCE [LARGE SCALE GENOMIC DNA]</scope>
    <source>
        <strain evidence="3 4">19197</strain>
    </source>
</reference>
<sequence length="506" mass="53360">MTRSSRLAVLAAPALALGLITPVPAPAGAASGGPSGGSADRTAVADRGPDGGPRTMRPAGAASVREGPTQARAAGGRIRTPRSRPVGSGPFPYVVDWSYDVSASGVGYALWSSSGSSKRVVMAARRSPSGTWSRPKRMTAPFNRTGKLEYAGHTDVAVDIRGRATAVWTQSRGDSVRVMVATSNKAGKWSRPRALSPKGERAAFPYVAVSDAGHAAITWAPDFWFTTKSRPINVVATYRSPGSGWEAPVQLTGDPAWDVDSRAQSIVMDDRGVASLVWPEIPGGDYSTQRVRTATHAPGGAWGVETVSEGTQALSPQVATTADGQAVVAWTGSKNIQLRRRGPDGVWGPVETAITFALGNFTDVGIAPTGRVAISGHVIDQAMLRRRHFLVVQDVAGGAWTQSWTGKARREYAWTIEEASMAIAASGAVTITWEEPGTKGWSPRRVRRYSAAGSWGPVREIGRYSMNAVLGVDARGRFSMVYGEGGGANRKDGGCCFVVRSADLGR</sequence>
<dbReference type="EMBL" id="JACXYY010000011">
    <property type="protein sequence ID" value="MBD3917085.1"/>
    <property type="molecule type" value="Genomic_DNA"/>
</dbReference>
<evidence type="ECO:0008006" key="5">
    <source>
        <dbReference type="Google" id="ProtNLM"/>
    </source>
</evidence>
<gene>
    <name evidence="3" type="ORF">IEZ25_20900</name>
</gene>
<keyword evidence="4" id="KW-1185">Reference proteome</keyword>
<keyword evidence="2" id="KW-0732">Signal</keyword>
<protein>
    <recommendedName>
        <fullName evidence="5">Exo-alpha-sialidase</fullName>
    </recommendedName>
</protein>
<evidence type="ECO:0000313" key="4">
    <source>
        <dbReference type="Proteomes" id="UP000649289"/>
    </source>
</evidence>
<dbReference type="Proteomes" id="UP000649289">
    <property type="component" value="Unassembled WGS sequence"/>
</dbReference>
<feature type="region of interest" description="Disordered" evidence="1">
    <location>
        <begin position="28"/>
        <end position="87"/>
    </location>
</feature>
<accession>A0ABR8MQH9</accession>
<evidence type="ECO:0000256" key="1">
    <source>
        <dbReference type="SAM" id="MobiDB-lite"/>
    </source>
</evidence>
<evidence type="ECO:0000313" key="3">
    <source>
        <dbReference type="EMBL" id="MBD3917085.1"/>
    </source>
</evidence>
<feature type="chain" id="PRO_5045282413" description="Exo-alpha-sialidase" evidence="2">
    <location>
        <begin position="30"/>
        <end position="506"/>
    </location>
</feature>
<proteinExistence type="predicted"/>
<evidence type="ECO:0000256" key="2">
    <source>
        <dbReference type="SAM" id="SignalP"/>
    </source>
</evidence>
<comment type="caution">
    <text evidence="3">The sequence shown here is derived from an EMBL/GenBank/DDBJ whole genome shotgun (WGS) entry which is preliminary data.</text>
</comment>